<name>A0A1S3XAG8_TOBAC</name>
<dbReference type="GO" id="GO:0000981">
    <property type="term" value="F:DNA-binding transcription factor activity, RNA polymerase II-specific"/>
    <property type="evidence" value="ECO:0000318"/>
    <property type="project" value="GO_Central"/>
</dbReference>
<gene>
    <name evidence="7" type="primary">LOC107762873</name>
</gene>
<evidence type="ECO:0000256" key="3">
    <source>
        <dbReference type="ARBA" id="ARBA00023125"/>
    </source>
</evidence>
<dbReference type="SMR" id="A0A1S3XAG8"/>
<dbReference type="PaxDb" id="4097-A0A1S3XAG8"/>
<reference evidence="7" key="1">
    <citation type="submission" date="2025-08" db="UniProtKB">
        <authorList>
            <consortium name="RefSeq"/>
        </authorList>
    </citation>
    <scope>IDENTIFICATION</scope>
</reference>
<dbReference type="GO" id="GO:0000978">
    <property type="term" value="F:RNA polymerase II cis-regulatory region sequence-specific DNA binding"/>
    <property type="evidence" value="ECO:0000318"/>
    <property type="project" value="GO_Central"/>
</dbReference>
<proteinExistence type="predicted"/>
<evidence type="ECO:0000256" key="4">
    <source>
        <dbReference type="ARBA" id="ARBA00023163"/>
    </source>
</evidence>
<keyword evidence="4" id="KW-0804">Transcription</keyword>
<protein>
    <submittedName>
        <fullName evidence="7">Agamous-like MADS-box protein AGL29</fullName>
    </submittedName>
</protein>
<evidence type="ECO:0000256" key="1">
    <source>
        <dbReference type="ARBA" id="ARBA00004123"/>
    </source>
</evidence>
<keyword evidence="3" id="KW-0238">DNA-binding</keyword>
<dbReference type="InterPro" id="IPR002100">
    <property type="entry name" value="TF_MADSbox"/>
</dbReference>
<dbReference type="RefSeq" id="XP_016436758.1">
    <property type="nucleotide sequence ID" value="XM_016581272.1"/>
</dbReference>
<dbReference type="Gene3D" id="3.40.1810.10">
    <property type="entry name" value="Transcription factor, MADS-box"/>
    <property type="match status" value="1"/>
</dbReference>
<evidence type="ECO:0000313" key="7">
    <source>
        <dbReference type="RefSeq" id="XP_016436758.1"/>
    </source>
</evidence>
<dbReference type="Pfam" id="PF00319">
    <property type="entry name" value="SRF-TF"/>
    <property type="match status" value="1"/>
</dbReference>
<comment type="subcellular location">
    <subcellularLocation>
        <location evidence="1">Nucleus</location>
    </subcellularLocation>
</comment>
<dbReference type="GO" id="GO:0005634">
    <property type="term" value="C:nucleus"/>
    <property type="evidence" value="ECO:0007669"/>
    <property type="project" value="UniProtKB-SubCell"/>
</dbReference>
<dbReference type="PANTHER" id="PTHR11945">
    <property type="entry name" value="MADS BOX PROTEIN"/>
    <property type="match status" value="1"/>
</dbReference>
<dbReference type="OMA" id="RKMRYKI"/>
<dbReference type="STRING" id="4097.A0A1S3XAG8"/>
<evidence type="ECO:0000259" key="6">
    <source>
        <dbReference type="PROSITE" id="PS50066"/>
    </source>
</evidence>
<accession>A0A1S3XAG8</accession>
<dbReference type="AlphaFoldDB" id="A0A1S3XAG8"/>
<feature type="domain" description="MADS-box" evidence="6">
    <location>
        <begin position="7"/>
        <end position="67"/>
    </location>
</feature>
<evidence type="ECO:0000256" key="5">
    <source>
        <dbReference type="ARBA" id="ARBA00023242"/>
    </source>
</evidence>
<evidence type="ECO:0000256" key="2">
    <source>
        <dbReference type="ARBA" id="ARBA00023015"/>
    </source>
</evidence>
<dbReference type="GO" id="GO:0046983">
    <property type="term" value="F:protein dimerization activity"/>
    <property type="evidence" value="ECO:0007669"/>
    <property type="project" value="InterPro"/>
</dbReference>
<dbReference type="SMART" id="SM00432">
    <property type="entry name" value="MADS"/>
    <property type="match status" value="1"/>
</dbReference>
<dbReference type="OrthoDB" id="2284405at2759"/>
<organism evidence="7">
    <name type="scientific">Nicotiana tabacum</name>
    <name type="common">Common tobacco</name>
    <dbReference type="NCBI Taxonomy" id="4097"/>
    <lineage>
        <taxon>Eukaryota</taxon>
        <taxon>Viridiplantae</taxon>
        <taxon>Streptophyta</taxon>
        <taxon>Embryophyta</taxon>
        <taxon>Tracheophyta</taxon>
        <taxon>Spermatophyta</taxon>
        <taxon>Magnoliopsida</taxon>
        <taxon>eudicotyledons</taxon>
        <taxon>Gunneridae</taxon>
        <taxon>Pentapetalae</taxon>
        <taxon>asterids</taxon>
        <taxon>lamiids</taxon>
        <taxon>Solanales</taxon>
        <taxon>Solanaceae</taxon>
        <taxon>Nicotianoideae</taxon>
        <taxon>Nicotianeae</taxon>
        <taxon>Nicotiana</taxon>
    </lineage>
</organism>
<dbReference type="GO" id="GO:0006357">
    <property type="term" value="P:regulation of transcription by RNA polymerase II"/>
    <property type="evidence" value="ECO:0000318"/>
    <property type="project" value="GO_Central"/>
</dbReference>
<dbReference type="PANTHER" id="PTHR11945:SF535">
    <property type="entry name" value="AGAMOUS-LIKE MADS-BOX PROTEIN AGL29"/>
    <property type="match status" value="1"/>
</dbReference>
<dbReference type="SUPFAM" id="SSF55455">
    <property type="entry name" value="SRF-like"/>
    <property type="match status" value="1"/>
</dbReference>
<dbReference type="PROSITE" id="PS50066">
    <property type="entry name" value="MADS_BOX_2"/>
    <property type="match status" value="1"/>
</dbReference>
<sequence length="178" mass="20502">MARRTSRGRQKIEMKYVESKEARYVTFSKRKASLFRKAEEFSTVTGADVGVLLFSPSGKPCSYTSTSVEKITEKFREWKLQNADEGKSSVFQAFDDLCKDIQDENEKGKSRELRYKVMYPGAEIPPDKERLEKLVEMKLRLVKINEAAKNHIRAERLKFDLNVVPEYEVGESSGTHHS</sequence>
<dbReference type="KEGG" id="nta:107762873"/>
<dbReference type="InterPro" id="IPR036879">
    <property type="entry name" value="TF_MADSbox_sf"/>
</dbReference>
<dbReference type="PRINTS" id="PR00404">
    <property type="entry name" value="MADSDOMAIN"/>
</dbReference>
<keyword evidence="2" id="KW-0805">Transcription regulation</keyword>
<keyword evidence="5" id="KW-0539">Nucleus</keyword>